<organism evidence="10">
    <name type="scientific">marine sediment metagenome</name>
    <dbReference type="NCBI Taxonomy" id="412755"/>
    <lineage>
        <taxon>unclassified sequences</taxon>
        <taxon>metagenomes</taxon>
        <taxon>ecological metagenomes</taxon>
    </lineage>
</organism>
<proteinExistence type="inferred from homology"/>
<dbReference type="EMBL" id="BARU01025573">
    <property type="protein sequence ID" value="GAH68024.1"/>
    <property type="molecule type" value="Genomic_DNA"/>
</dbReference>
<dbReference type="SUPFAM" id="SSF56672">
    <property type="entry name" value="DNA/RNA polymerases"/>
    <property type="match status" value="1"/>
</dbReference>
<evidence type="ECO:0000256" key="1">
    <source>
        <dbReference type="ARBA" id="ARBA00005755"/>
    </source>
</evidence>
<comment type="similarity">
    <text evidence="1">Belongs to the DNA polymerase type-B family.</text>
</comment>
<evidence type="ECO:0000256" key="7">
    <source>
        <dbReference type="ARBA" id="ARBA00023125"/>
    </source>
</evidence>
<dbReference type="GO" id="GO:0000166">
    <property type="term" value="F:nucleotide binding"/>
    <property type="evidence" value="ECO:0007669"/>
    <property type="project" value="InterPro"/>
</dbReference>
<keyword evidence="5" id="KW-0235">DNA replication</keyword>
<protein>
    <recommendedName>
        <fullName evidence="2">DNA-directed DNA polymerase</fullName>
        <ecNumber evidence="2">2.7.7.7</ecNumber>
    </recommendedName>
</protein>
<evidence type="ECO:0000256" key="6">
    <source>
        <dbReference type="ARBA" id="ARBA00022932"/>
    </source>
</evidence>
<dbReference type="Pfam" id="PF03175">
    <property type="entry name" value="DNA_pol_B_2"/>
    <property type="match status" value="1"/>
</dbReference>
<keyword evidence="7" id="KW-0238">DNA-binding</keyword>
<dbReference type="AlphaFoldDB" id="X1IPJ4"/>
<dbReference type="GO" id="GO:0003677">
    <property type="term" value="F:DNA binding"/>
    <property type="evidence" value="ECO:0007669"/>
    <property type="project" value="UniProtKB-KW"/>
</dbReference>
<keyword evidence="4" id="KW-0548">Nucleotidyltransferase</keyword>
<comment type="caution">
    <text evidence="10">The sequence shown here is derived from an EMBL/GenBank/DDBJ whole genome shotgun (WGS) entry which is preliminary data.</text>
</comment>
<dbReference type="GO" id="GO:0006260">
    <property type="term" value="P:DNA replication"/>
    <property type="evidence" value="ECO:0007669"/>
    <property type="project" value="UniProtKB-KW"/>
</dbReference>
<comment type="catalytic activity">
    <reaction evidence="8">
        <text>DNA(n) + a 2'-deoxyribonucleoside 5'-triphosphate = DNA(n+1) + diphosphate</text>
        <dbReference type="Rhea" id="RHEA:22508"/>
        <dbReference type="Rhea" id="RHEA-COMP:17339"/>
        <dbReference type="Rhea" id="RHEA-COMP:17340"/>
        <dbReference type="ChEBI" id="CHEBI:33019"/>
        <dbReference type="ChEBI" id="CHEBI:61560"/>
        <dbReference type="ChEBI" id="CHEBI:173112"/>
        <dbReference type="EC" id="2.7.7.7"/>
    </reaction>
</comment>
<keyword evidence="3" id="KW-0808">Transferase</keyword>
<feature type="domain" description="DNA-directed DNA polymerase family B mitochondria/virus" evidence="9">
    <location>
        <begin position="16"/>
        <end position="215"/>
    </location>
</feature>
<evidence type="ECO:0000256" key="8">
    <source>
        <dbReference type="ARBA" id="ARBA00049244"/>
    </source>
</evidence>
<evidence type="ECO:0000313" key="10">
    <source>
        <dbReference type="EMBL" id="GAH68024.1"/>
    </source>
</evidence>
<name>X1IPJ4_9ZZZZ</name>
<evidence type="ECO:0000256" key="3">
    <source>
        <dbReference type="ARBA" id="ARBA00022679"/>
    </source>
</evidence>
<accession>X1IPJ4</accession>
<dbReference type="InterPro" id="IPR043502">
    <property type="entry name" value="DNA/RNA_pol_sf"/>
</dbReference>
<gene>
    <name evidence="10" type="ORF">S03H2_41185</name>
</gene>
<feature type="non-terminal residue" evidence="10">
    <location>
        <position position="273"/>
    </location>
</feature>
<evidence type="ECO:0000256" key="4">
    <source>
        <dbReference type="ARBA" id="ARBA00022695"/>
    </source>
</evidence>
<evidence type="ECO:0000259" key="9">
    <source>
        <dbReference type="Pfam" id="PF03175"/>
    </source>
</evidence>
<feature type="non-terminal residue" evidence="10">
    <location>
        <position position="1"/>
    </location>
</feature>
<dbReference type="EC" id="2.7.7.7" evidence="2"/>
<reference evidence="10" key="1">
    <citation type="journal article" date="2014" name="Front. Microbiol.">
        <title>High frequency of phylogenetically diverse reductive dehalogenase-homologous genes in deep subseafloor sedimentary metagenomes.</title>
        <authorList>
            <person name="Kawai M."/>
            <person name="Futagami T."/>
            <person name="Toyoda A."/>
            <person name="Takaki Y."/>
            <person name="Nishi S."/>
            <person name="Hori S."/>
            <person name="Arai W."/>
            <person name="Tsubouchi T."/>
            <person name="Morono Y."/>
            <person name="Uchiyama I."/>
            <person name="Ito T."/>
            <person name="Fujiyama A."/>
            <person name="Inagaki F."/>
            <person name="Takami H."/>
        </authorList>
    </citation>
    <scope>NUCLEOTIDE SEQUENCE</scope>
    <source>
        <strain evidence="10">Expedition CK06-06</strain>
    </source>
</reference>
<evidence type="ECO:0000256" key="5">
    <source>
        <dbReference type="ARBA" id="ARBA00022705"/>
    </source>
</evidence>
<sequence length="273" mass="31397">EWIGLIDAEDLGSVAVTLSAQSMTAYRHRWMDHEIYLHSNLDALALERAAYYGGRSECWHIGHLPAQRYSLLDVNAMYPSVMASEVYPCRLAWHTRSATVQDLVRSLAKWAVVARVRVRVTQPVVPVREQYHTVFPVGTFWTYLTGPDLELVLRFGEILDVDEVCMYDTAPLFERFVHDLYALRVKYQAQGRPLLVKMIKRMTNSQYGKWGQKREVWKSRPNDGERKPGWRAEFIFGTDGYIYSLCLGPQIFERVKVTESHGSFPAISAYVTA</sequence>
<dbReference type="GO" id="GO:0003887">
    <property type="term" value="F:DNA-directed DNA polymerase activity"/>
    <property type="evidence" value="ECO:0007669"/>
    <property type="project" value="UniProtKB-KW"/>
</dbReference>
<keyword evidence="6" id="KW-0239">DNA-directed DNA polymerase</keyword>
<dbReference type="InterPro" id="IPR004868">
    <property type="entry name" value="DNA-dir_DNA_pol_B_mt/vir"/>
</dbReference>
<evidence type="ECO:0000256" key="2">
    <source>
        <dbReference type="ARBA" id="ARBA00012417"/>
    </source>
</evidence>